<feature type="transmembrane region" description="Helical" evidence="2">
    <location>
        <begin position="486"/>
        <end position="507"/>
    </location>
</feature>
<sequence>MPSKTGYRAVDDSSQHSENTIEEHAEGIQLENSHFSKQAAAAQAIPSNLQLFNSNQQTRKLFLSQSIRWIGTLIFVAFMLATLKVYHDKDNFSHDQKYAFNTIVTACSLGLGLNFFEAFKDIAKVLRWRILANKRHSVREIDLIISIENLTTVFELAWECRKQILILLACFSWIAQAAVAVIGLSYSVDSGTDYRGVYTQPGTVNASDLSCYYNNNACPVEPEVPQIVAHTYGDISQSDRCCQYKELSDVLNSDKNCAYYCNRTPGQEEFAYRFTETNPEDFSRTYPLFTNRVVTASYDQCYQYDVNQTSGKKVDDDNGDRAAYNWSYSNGTISGNITIPTEYSAIDSTTYIYRGLEVPQNETENACGPQYQPQTVFQCPITISSVSNTTLESQTISNGMAKLAAASIGLQGRSVNQANGRIWTQYQLYPYGSRWEIHNLPINIVGSRMAEFALGSLASMAIRNPTVQSHGAVPILGFHLTVQWEFTLALCASILIVHFLLFAAAVYTSRLVIIKDDSNLSTARLLRPLVDHLGGQGTLIGGKDLSKAMEDNGVKGLVYGPREDPGAGGRILDISDRVMPRRTLARWRHPDGIYL</sequence>
<keyword evidence="4" id="KW-1185">Reference proteome</keyword>
<dbReference type="AlphaFoldDB" id="A0AA39V3B5"/>
<evidence type="ECO:0000313" key="3">
    <source>
        <dbReference type="EMBL" id="KAK0509699.1"/>
    </source>
</evidence>
<keyword evidence="2" id="KW-0472">Membrane</keyword>
<feature type="region of interest" description="Disordered" evidence="1">
    <location>
        <begin position="1"/>
        <end position="20"/>
    </location>
</feature>
<dbReference type="Proteomes" id="UP001166286">
    <property type="component" value="Unassembled WGS sequence"/>
</dbReference>
<keyword evidence="2" id="KW-1133">Transmembrane helix</keyword>
<protein>
    <submittedName>
        <fullName evidence="3">Uncharacterized protein</fullName>
    </submittedName>
</protein>
<name>A0AA39V3B5_9LECA</name>
<evidence type="ECO:0000256" key="1">
    <source>
        <dbReference type="SAM" id="MobiDB-lite"/>
    </source>
</evidence>
<feature type="compositionally biased region" description="Basic and acidic residues" evidence="1">
    <location>
        <begin position="9"/>
        <end position="20"/>
    </location>
</feature>
<proteinExistence type="predicted"/>
<reference evidence="3" key="1">
    <citation type="submission" date="2023-03" db="EMBL/GenBank/DDBJ databases">
        <title>Complete genome of Cladonia borealis.</title>
        <authorList>
            <person name="Park H."/>
        </authorList>
    </citation>
    <scope>NUCLEOTIDE SEQUENCE</scope>
    <source>
        <strain evidence="3">ANT050790</strain>
    </source>
</reference>
<comment type="caution">
    <text evidence="3">The sequence shown here is derived from an EMBL/GenBank/DDBJ whole genome shotgun (WGS) entry which is preliminary data.</text>
</comment>
<feature type="transmembrane region" description="Helical" evidence="2">
    <location>
        <begin position="67"/>
        <end position="86"/>
    </location>
</feature>
<evidence type="ECO:0000256" key="2">
    <source>
        <dbReference type="SAM" id="Phobius"/>
    </source>
</evidence>
<keyword evidence="2" id="KW-0812">Transmembrane</keyword>
<organism evidence="3 4">
    <name type="scientific">Cladonia borealis</name>
    <dbReference type="NCBI Taxonomy" id="184061"/>
    <lineage>
        <taxon>Eukaryota</taxon>
        <taxon>Fungi</taxon>
        <taxon>Dikarya</taxon>
        <taxon>Ascomycota</taxon>
        <taxon>Pezizomycotina</taxon>
        <taxon>Lecanoromycetes</taxon>
        <taxon>OSLEUM clade</taxon>
        <taxon>Lecanoromycetidae</taxon>
        <taxon>Lecanorales</taxon>
        <taxon>Lecanorineae</taxon>
        <taxon>Cladoniaceae</taxon>
        <taxon>Cladonia</taxon>
    </lineage>
</organism>
<dbReference type="EMBL" id="JAFEKC020000018">
    <property type="protein sequence ID" value="KAK0509699.1"/>
    <property type="molecule type" value="Genomic_DNA"/>
</dbReference>
<accession>A0AA39V3B5</accession>
<evidence type="ECO:0000313" key="4">
    <source>
        <dbReference type="Proteomes" id="UP001166286"/>
    </source>
</evidence>
<gene>
    <name evidence="3" type="ORF">JMJ35_008093</name>
</gene>
<feature type="transmembrane region" description="Helical" evidence="2">
    <location>
        <begin position="98"/>
        <end position="119"/>
    </location>
</feature>
<feature type="transmembrane region" description="Helical" evidence="2">
    <location>
        <begin position="164"/>
        <end position="186"/>
    </location>
</feature>